<evidence type="ECO:0000313" key="3">
    <source>
        <dbReference type="Proteomes" id="UP000005089"/>
    </source>
</evidence>
<feature type="region of interest" description="Disordered" evidence="1">
    <location>
        <begin position="85"/>
        <end position="107"/>
    </location>
</feature>
<proteinExistence type="predicted"/>
<dbReference type="HOGENOM" id="CLU_2207403_0_0_4"/>
<protein>
    <submittedName>
        <fullName evidence="2">Uncharacterized protein</fullName>
    </submittedName>
</protein>
<name>C3X8Q9_OXAFO</name>
<dbReference type="EMBL" id="GG658170">
    <property type="protein sequence ID" value="EEO29585.1"/>
    <property type="molecule type" value="Genomic_DNA"/>
</dbReference>
<dbReference type="RefSeq" id="WP_005880165.1">
    <property type="nucleotide sequence ID" value="NZ_CP019430.1"/>
</dbReference>
<dbReference type="AlphaFoldDB" id="C3X8Q9"/>
<sequence>MKTDKDIEKNDADDTGICLNYIDNEADDPTFELNTTGRSMNHLDAQCEPDPFTPPSMEAVAYQDPLGDVELGDMDDTGICMGYIDPDIDDPTSEVDMSGSEVNRLYN</sequence>
<gene>
    <name evidence="2" type="ORF">OFBG_00613</name>
</gene>
<dbReference type="Proteomes" id="UP000005089">
    <property type="component" value="Unassembled WGS sequence"/>
</dbReference>
<accession>C3X8Q9</accession>
<dbReference type="GeneID" id="77135476"/>
<organism evidence="2 3">
    <name type="scientific">Oxalobacter formigenes OXCC13</name>
    <dbReference type="NCBI Taxonomy" id="556269"/>
    <lineage>
        <taxon>Bacteria</taxon>
        <taxon>Pseudomonadati</taxon>
        <taxon>Pseudomonadota</taxon>
        <taxon>Betaproteobacteria</taxon>
        <taxon>Burkholderiales</taxon>
        <taxon>Oxalobacteraceae</taxon>
        <taxon>Oxalobacter</taxon>
    </lineage>
</organism>
<evidence type="ECO:0000256" key="1">
    <source>
        <dbReference type="SAM" id="MobiDB-lite"/>
    </source>
</evidence>
<evidence type="ECO:0000313" key="2">
    <source>
        <dbReference type="EMBL" id="EEO29585.1"/>
    </source>
</evidence>
<dbReference type="OrthoDB" id="9971228at2"/>
<keyword evidence="3" id="KW-1185">Reference proteome</keyword>
<dbReference type="STRING" id="847.BRW83_1621"/>
<reference evidence="2 3" key="1">
    <citation type="submission" date="2009-02" db="EMBL/GenBank/DDBJ databases">
        <title>The Genome Sequence of Oxalobacter formigenes OXCC13.</title>
        <authorList>
            <consortium name="The Broad Institute Genome Sequencing Platform"/>
            <person name="Ward D."/>
            <person name="Young S.K."/>
            <person name="Kodira C.D."/>
            <person name="Zeng Q."/>
            <person name="Koehrsen M."/>
            <person name="Alvarado L."/>
            <person name="Berlin A."/>
            <person name="Borenstein D."/>
            <person name="Chen Z."/>
            <person name="Engels R."/>
            <person name="Freedman E."/>
            <person name="Gellesch M."/>
            <person name="Goldberg J."/>
            <person name="Griggs A."/>
            <person name="Gujja S."/>
            <person name="Heiman D."/>
            <person name="Hepburn T."/>
            <person name="Howarth C."/>
            <person name="Jen D."/>
            <person name="Larson L."/>
            <person name="Lewis B."/>
            <person name="Mehta T."/>
            <person name="Park D."/>
            <person name="Pearson M."/>
            <person name="Roberts A."/>
            <person name="Saif S."/>
            <person name="Shea T."/>
            <person name="Shenoy N."/>
            <person name="Sisk P."/>
            <person name="Stolte C."/>
            <person name="Sykes S."/>
            <person name="Walk T."/>
            <person name="White J."/>
            <person name="Yandava C."/>
            <person name="Allison M.J."/>
            <person name="Lander E."/>
            <person name="Nusbaum C."/>
            <person name="Galagan J."/>
            <person name="Birren B."/>
        </authorList>
    </citation>
    <scope>NUCLEOTIDE SEQUENCE [LARGE SCALE GENOMIC DNA]</scope>
    <source>
        <strain evidence="2 3">OXCC13</strain>
    </source>
</reference>